<gene>
    <name evidence="1" type="ORF">QI30_03155</name>
</gene>
<dbReference type="AlphaFoldDB" id="A0A433RX93"/>
<evidence type="ECO:0000313" key="1">
    <source>
        <dbReference type="EMBL" id="RUS57926.1"/>
    </source>
</evidence>
<sequence>MKASDCIHYYVVEKDGLFYSHGSMFTMNQEAAYAFTNEEAAAQLAREHDASVQHLSVSYGELENLPLAPEDCIELDFLEAVFY</sequence>
<dbReference type="OrthoDB" id="2456111at2"/>
<proteinExistence type="predicted"/>
<dbReference type="RefSeq" id="WP_126989506.1">
    <property type="nucleotide sequence ID" value="NZ_JTFC01000009.1"/>
</dbReference>
<dbReference type="EMBL" id="JTFC01000009">
    <property type="protein sequence ID" value="RUS57926.1"/>
    <property type="molecule type" value="Genomic_DNA"/>
</dbReference>
<evidence type="ECO:0000313" key="2">
    <source>
        <dbReference type="Proteomes" id="UP000288623"/>
    </source>
</evidence>
<keyword evidence="2" id="KW-1185">Reference proteome</keyword>
<reference evidence="1 2" key="1">
    <citation type="submission" date="2014-11" db="EMBL/GenBank/DDBJ databases">
        <title>Genome sequence and analysis of novel Kurthia sp.</title>
        <authorList>
            <person name="Lawson J.N."/>
            <person name="Gonzalez J.E."/>
            <person name="Rinauldi L."/>
            <person name="Xuan Z."/>
            <person name="Firman A."/>
            <person name="Shaddox L."/>
            <person name="Trudeau A."/>
            <person name="Shah S."/>
            <person name="Reiman D."/>
        </authorList>
    </citation>
    <scope>NUCLEOTIDE SEQUENCE [LARGE SCALE GENOMIC DNA]</scope>
    <source>
        <strain evidence="1 2">3B1D</strain>
    </source>
</reference>
<accession>A0A433RX93</accession>
<protein>
    <submittedName>
        <fullName evidence="1">Uncharacterized protein</fullName>
    </submittedName>
</protein>
<dbReference type="Proteomes" id="UP000288623">
    <property type="component" value="Unassembled WGS sequence"/>
</dbReference>
<name>A0A433RX93_9BACL</name>
<organism evidence="1 2">
    <name type="scientific">Candidatus Kurthia intestinigallinarum</name>
    <dbReference type="NCBI Taxonomy" id="1562256"/>
    <lineage>
        <taxon>Bacteria</taxon>
        <taxon>Bacillati</taxon>
        <taxon>Bacillota</taxon>
        <taxon>Bacilli</taxon>
        <taxon>Bacillales</taxon>
        <taxon>Caryophanaceae</taxon>
        <taxon>Kurthia</taxon>
    </lineage>
</organism>
<comment type="caution">
    <text evidence="1">The sequence shown here is derived from an EMBL/GenBank/DDBJ whole genome shotgun (WGS) entry which is preliminary data.</text>
</comment>